<sequence>MFTPEINFLKDRTVADGSDGYTPPAAGAAGGPDPLLVGAAVPIAALAVMAGLTLYFNSQVSAKETELNELAGRAALLDRQLNDVRQLRTDIDNERKRVEAVVNLFDLSRPWSAVMEDLRRRVPEGVWLNVLSSATTKEGDIVTLEGFALRFEDVAALQLTLRDSPFVADAIVVDAVKEEGKDGTPATVAYKIEARLTERKLRDLVTALEKTGAVGLLEKLRRVQREQLVR</sequence>
<dbReference type="RefSeq" id="WP_230841738.1">
    <property type="nucleotide sequence ID" value="NZ_CP063845.1"/>
</dbReference>
<feature type="transmembrane region" description="Helical" evidence="1">
    <location>
        <begin position="35"/>
        <end position="56"/>
    </location>
</feature>
<dbReference type="InterPro" id="IPR007813">
    <property type="entry name" value="PilN"/>
</dbReference>
<dbReference type="Pfam" id="PF05137">
    <property type="entry name" value="PilN"/>
    <property type="match status" value="1"/>
</dbReference>
<reference evidence="2 3" key="1">
    <citation type="journal article" date="2021" name="Genome Biol. Evol.">
        <title>Complete Genome Sequencing of a Novel Gloeobacter Species from a Waterfall Cave in Mexico.</title>
        <authorList>
            <person name="Saw J.H."/>
            <person name="Cardona T."/>
            <person name="Montejano G."/>
        </authorList>
    </citation>
    <scope>NUCLEOTIDE SEQUENCE [LARGE SCALE GENOMIC DNA]</scope>
    <source>
        <strain evidence="2">MG652769</strain>
    </source>
</reference>
<dbReference type="Proteomes" id="UP001054846">
    <property type="component" value="Chromosome"/>
</dbReference>
<protein>
    <submittedName>
        <fullName evidence="2">PilN domain-containing protein</fullName>
    </submittedName>
</protein>
<name>A0ABY3PLX9_9CYAN</name>
<evidence type="ECO:0000256" key="1">
    <source>
        <dbReference type="SAM" id="Phobius"/>
    </source>
</evidence>
<dbReference type="PANTHER" id="PTHR40278:SF1">
    <property type="entry name" value="DNA UTILIZATION PROTEIN HOFN"/>
    <property type="match status" value="1"/>
</dbReference>
<dbReference type="InterPro" id="IPR052534">
    <property type="entry name" value="Extracell_DNA_Util/SecSys_Comp"/>
</dbReference>
<keyword evidence="1" id="KW-0472">Membrane</keyword>
<proteinExistence type="predicted"/>
<keyword evidence="3" id="KW-1185">Reference proteome</keyword>
<evidence type="ECO:0000313" key="3">
    <source>
        <dbReference type="Proteomes" id="UP001054846"/>
    </source>
</evidence>
<organism evidence="2 3">
    <name type="scientific">Gloeobacter morelensis MG652769</name>
    <dbReference type="NCBI Taxonomy" id="2781736"/>
    <lineage>
        <taxon>Bacteria</taxon>
        <taxon>Bacillati</taxon>
        <taxon>Cyanobacteriota</taxon>
        <taxon>Cyanophyceae</taxon>
        <taxon>Gloeobacterales</taxon>
        <taxon>Gloeobacteraceae</taxon>
        <taxon>Gloeobacter</taxon>
        <taxon>Gloeobacter morelensis</taxon>
    </lineage>
</organism>
<keyword evidence="1" id="KW-0812">Transmembrane</keyword>
<evidence type="ECO:0000313" key="2">
    <source>
        <dbReference type="EMBL" id="UFP94685.1"/>
    </source>
</evidence>
<dbReference type="EMBL" id="CP063845">
    <property type="protein sequence ID" value="UFP94685.1"/>
    <property type="molecule type" value="Genomic_DNA"/>
</dbReference>
<keyword evidence="1" id="KW-1133">Transmembrane helix</keyword>
<dbReference type="PANTHER" id="PTHR40278">
    <property type="entry name" value="DNA UTILIZATION PROTEIN HOFN"/>
    <property type="match status" value="1"/>
</dbReference>
<gene>
    <name evidence="2" type="ORF">ISF26_00035</name>
</gene>
<accession>A0ABY3PLX9</accession>